<gene>
    <name evidence="2" type="ordered locus">Fluta_3321</name>
</gene>
<dbReference type="Proteomes" id="UP000007463">
    <property type="component" value="Chromosome"/>
</dbReference>
<dbReference type="OrthoDB" id="9790734at2"/>
<dbReference type="GO" id="GO:0004074">
    <property type="term" value="F:biliverdin reductase [NAD(P)H] activity"/>
    <property type="evidence" value="ECO:0007669"/>
    <property type="project" value="TreeGrafter"/>
</dbReference>
<dbReference type="InterPro" id="IPR036291">
    <property type="entry name" value="NAD(P)-bd_dom_sf"/>
</dbReference>
<dbReference type="SUPFAM" id="SSF51735">
    <property type="entry name" value="NAD(P)-binding Rossmann-fold domains"/>
    <property type="match status" value="1"/>
</dbReference>
<dbReference type="KEGG" id="fte:Fluta_3321"/>
<keyword evidence="3" id="KW-1185">Reference proteome</keyword>
<name>F2IAW9_FLUTR</name>
<accession>F2IAW9</accession>
<dbReference type="InterPro" id="IPR051606">
    <property type="entry name" value="Polyketide_Oxido-like"/>
</dbReference>
<organism evidence="2 3">
    <name type="scientific">Fluviicola taffensis (strain DSM 16823 / NCIMB 13979 / RW262)</name>
    <dbReference type="NCBI Taxonomy" id="755732"/>
    <lineage>
        <taxon>Bacteria</taxon>
        <taxon>Pseudomonadati</taxon>
        <taxon>Bacteroidota</taxon>
        <taxon>Flavobacteriia</taxon>
        <taxon>Flavobacteriales</taxon>
        <taxon>Crocinitomicaceae</taxon>
        <taxon>Fluviicola</taxon>
    </lineage>
</organism>
<feature type="domain" description="NAD(P)-binding" evidence="1">
    <location>
        <begin position="10"/>
        <end position="198"/>
    </location>
</feature>
<reference evidence="2 3" key="1">
    <citation type="journal article" date="2011" name="Stand. Genomic Sci.">
        <title>Complete genome sequence of the gliding freshwater bacterium Fluviicola taffensis type strain (RW262).</title>
        <authorList>
            <person name="Woyke T."/>
            <person name="Chertkov O."/>
            <person name="Lapidus A."/>
            <person name="Nolan M."/>
            <person name="Lucas S."/>
            <person name="Del Rio T.G."/>
            <person name="Tice H."/>
            <person name="Cheng J.F."/>
            <person name="Tapia R."/>
            <person name="Han C."/>
            <person name="Goodwin L."/>
            <person name="Pitluck S."/>
            <person name="Liolios K."/>
            <person name="Pagani I."/>
            <person name="Ivanova N."/>
            <person name="Huntemann M."/>
            <person name="Mavromatis K."/>
            <person name="Mikhailova N."/>
            <person name="Pati A."/>
            <person name="Chen A."/>
            <person name="Palaniappan K."/>
            <person name="Land M."/>
            <person name="Hauser L."/>
            <person name="Brambilla E.M."/>
            <person name="Rohde M."/>
            <person name="Mwirichia R."/>
            <person name="Sikorski J."/>
            <person name="Tindall B.J."/>
            <person name="Goker M."/>
            <person name="Bristow J."/>
            <person name="Eisen J.A."/>
            <person name="Markowitz V."/>
            <person name="Hugenholtz P."/>
            <person name="Klenk H.P."/>
            <person name="Kyrpides N.C."/>
        </authorList>
    </citation>
    <scope>NUCLEOTIDE SEQUENCE [LARGE SCALE GENOMIC DNA]</scope>
    <source>
        <strain evidence="3">DSM 16823 / RW262 / RW262</strain>
    </source>
</reference>
<dbReference type="InterPro" id="IPR016040">
    <property type="entry name" value="NAD(P)-bd_dom"/>
</dbReference>
<dbReference type="Gene3D" id="3.40.50.720">
    <property type="entry name" value="NAD(P)-binding Rossmann-like Domain"/>
    <property type="match status" value="1"/>
</dbReference>
<dbReference type="PANTHER" id="PTHR43355">
    <property type="entry name" value="FLAVIN REDUCTASE (NADPH)"/>
    <property type="match status" value="1"/>
</dbReference>
<dbReference type="EMBL" id="CP002542">
    <property type="protein sequence ID" value="AEA45293.1"/>
    <property type="molecule type" value="Genomic_DNA"/>
</dbReference>
<proteinExistence type="predicted"/>
<dbReference type="Pfam" id="PF13460">
    <property type="entry name" value="NAD_binding_10"/>
    <property type="match status" value="1"/>
</dbReference>
<dbReference type="AlphaFoldDB" id="F2IAW9"/>
<sequence>MNTIKIAVLGGTGKSGKYLVQELMNRNIPIKLLLRNTSHFETENPLVEIVRGDVRDYNSIYSLFEGCDAVISTLSQPIGEESIFGDAARNVIQAMEARGIKRYIVTAGLNVDAIGDEKNEKVRFATDWMYQNYPKTTIDRQVEYELLANSRIDWTMVRLPMIIQTDERFPVEISLIDCPGENISATDLAVFLVDQLSNEEYVQKSPFVANS</sequence>
<dbReference type="GO" id="GO:0042602">
    <property type="term" value="F:riboflavin reductase (NADPH) activity"/>
    <property type="evidence" value="ECO:0007669"/>
    <property type="project" value="TreeGrafter"/>
</dbReference>
<reference evidence="3" key="2">
    <citation type="submission" date="2011-02" db="EMBL/GenBank/DDBJ databases">
        <title>The complete genome of Fluviicola taffensis DSM 16823.</title>
        <authorList>
            <consortium name="US DOE Joint Genome Institute (JGI-PGF)"/>
            <person name="Lucas S."/>
            <person name="Copeland A."/>
            <person name="Lapidus A."/>
            <person name="Bruce D."/>
            <person name="Goodwin L."/>
            <person name="Pitluck S."/>
            <person name="Kyrpides N."/>
            <person name="Mavromatis K."/>
            <person name="Ivanova N."/>
            <person name="Mikhailova N."/>
            <person name="Pagani I."/>
            <person name="Chertkov O."/>
            <person name="Detter J.C."/>
            <person name="Han C."/>
            <person name="Tapia R."/>
            <person name="Land M."/>
            <person name="Hauser L."/>
            <person name="Markowitz V."/>
            <person name="Cheng J.-F."/>
            <person name="Hugenholtz P."/>
            <person name="Woyke T."/>
            <person name="Wu D."/>
            <person name="Tindall B."/>
            <person name="Pomrenke H.G."/>
            <person name="Brambilla E."/>
            <person name="Klenk H.-P."/>
            <person name="Eisen J.A."/>
        </authorList>
    </citation>
    <scope>NUCLEOTIDE SEQUENCE [LARGE SCALE GENOMIC DNA]</scope>
    <source>
        <strain evidence="3">DSM 16823 / RW262 / RW262</strain>
    </source>
</reference>
<protein>
    <submittedName>
        <fullName evidence="2">NAD-dependent epimerase/dehydratase</fullName>
    </submittedName>
</protein>
<evidence type="ECO:0000259" key="1">
    <source>
        <dbReference type="Pfam" id="PF13460"/>
    </source>
</evidence>
<dbReference type="HOGENOM" id="CLU_025711_4_4_10"/>
<dbReference type="PANTHER" id="PTHR43355:SF2">
    <property type="entry name" value="FLAVIN REDUCTASE (NADPH)"/>
    <property type="match status" value="1"/>
</dbReference>
<dbReference type="STRING" id="755732.Fluta_3321"/>
<dbReference type="RefSeq" id="WP_013688060.1">
    <property type="nucleotide sequence ID" value="NC_015321.1"/>
</dbReference>
<dbReference type="eggNOG" id="COG0702">
    <property type="taxonomic scope" value="Bacteria"/>
</dbReference>
<evidence type="ECO:0000313" key="3">
    <source>
        <dbReference type="Proteomes" id="UP000007463"/>
    </source>
</evidence>
<evidence type="ECO:0000313" key="2">
    <source>
        <dbReference type="EMBL" id="AEA45293.1"/>
    </source>
</evidence>